<feature type="region of interest" description="Disordered" evidence="1">
    <location>
        <begin position="218"/>
        <end position="330"/>
    </location>
</feature>
<gene>
    <name evidence="2" type="ORF">PSTG_16586</name>
</gene>
<evidence type="ECO:0000313" key="2">
    <source>
        <dbReference type="EMBL" id="KNE89969.1"/>
    </source>
</evidence>
<proteinExistence type="predicted"/>
<feature type="compositionally biased region" description="Low complexity" evidence="1">
    <location>
        <begin position="260"/>
        <end position="274"/>
    </location>
</feature>
<accession>A0A0L0UTC6</accession>
<sequence length="330" mass="34793">MATGRAPNHPVNISGLFETLDVSVPDNTRANQYGNVTTPSCVSCAGIDGTTPEFYELSLTANTALNNLLEPSSTYFMSGRLLAPNDGSTPVLTYQPNSAVRNGPAGPTAPDFTKKVNVIGLGLVTGRQEVVSPGDDTPAHLEVTVEHSDWDSMQRSHRSFTVRYIVPGTKIFIKTHGLYLVGRELEITGNLVDFDMITFTAVVAVTSVAVTTGHQLGRGTALTTSSPSGAKGGKKFNKFSPSKAPGLAGPSVDSSKTNFTQPPSTSQSSSRGSSLPLDKGKGKAHDDEEVSSSDGFDSDAPIVVGADSRSLQKRARPTIVQDAAKRLKNQ</sequence>
<dbReference type="AlphaFoldDB" id="A0A0L0UTC6"/>
<reference evidence="3" key="1">
    <citation type="submission" date="2014-03" db="EMBL/GenBank/DDBJ databases">
        <title>The Genome Sequence of Puccinia striiformis f. sp. tritici PST-78.</title>
        <authorList>
            <consortium name="The Broad Institute Genome Sequencing Platform"/>
            <person name="Cuomo C."/>
            <person name="Hulbert S."/>
            <person name="Chen X."/>
            <person name="Walker B."/>
            <person name="Young S.K."/>
            <person name="Zeng Q."/>
            <person name="Gargeya S."/>
            <person name="Fitzgerald M."/>
            <person name="Haas B."/>
            <person name="Abouelleil A."/>
            <person name="Alvarado L."/>
            <person name="Arachchi H.M."/>
            <person name="Berlin A.M."/>
            <person name="Chapman S.B."/>
            <person name="Goldberg J."/>
            <person name="Griggs A."/>
            <person name="Gujja S."/>
            <person name="Hansen M."/>
            <person name="Howarth C."/>
            <person name="Imamovic A."/>
            <person name="Larimer J."/>
            <person name="McCowan C."/>
            <person name="Montmayeur A."/>
            <person name="Murphy C."/>
            <person name="Neiman D."/>
            <person name="Pearson M."/>
            <person name="Priest M."/>
            <person name="Roberts A."/>
            <person name="Saif S."/>
            <person name="Shea T."/>
            <person name="Sisk P."/>
            <person name="Sykes S."/>
            <person name="Wortman J."/>
            <person name="Nusbaum C."/>
            <person name="Birren B."/>
        </authorList>
    </citation>
    <scope>NUCLEOTIDE SEQUENCE [LARGE SCALE GENOMIC DNA]</scope>
    <source>
        <strain evidence="3">race PST-78</strain>
    </source>
</reference>
<keyword evidence="3" id="KW-1185">Reference proteome</keyword>
<comment type="caution">
    <text evidence="2">The sequence shown here is derived from an EMBL/GenBank/DDBJ whole genome shotgun (WGS) entry which is preliminary data.</text>
</comment>
<dbReference type="Proteomes" id="UP000054564">
    <property type="component" value="Unassembled WGS sequence"/>
</dbReference>
<evidence type="ECO:0000256" key="1">
    <source>
        <dbReference type="SAM" id="MobiDB-lite"/>
    </source>
</evidence>
<name>A0A0L0UTC6_9BASI</name>
<protein>
    <submittedName>
        <fullName evidence="2">Uncharacterized protein</fullName>
    </submittedName>
</protein>
<dbReference type="EMBL" id="AJIL01000285">
    <property type="protein sequence ID" value="KNE89969.1"/>
    <property type="molecule type" value="Genomic_DNA"/>
</dbReference>
<evidence type="ECO:0000313" key="3">
    <source>
        <dbReference type="Proteomes" id="UP000054564"/>
    </source>
</evidence>
<organism evidence="2 3">
    <name type="scientific">Puccinia striiformis f. sp. tritici PST-78</name>
    <dbReference type="NCBI Taxonomy" id="1165861"/>
    <lineage>
        <taxon>Eukaryota</taxon>
        <taxon>Fungi</taxon>
        <taxon>Dikarya</taxon>
        <taxon>Basidiomycota</taxon>
        <taxon>Pucciniomycotina</taxon>
        <taxon>Pucciniomycetes</taxon>
        <taxon>Pucciniales</taxon>
        <taxon>Pucciniaceae</taxon>
        <taxon>Puccinia</taxon>
    </lineage>
</organism>